<dbReference type="PRINTS" id="PR00625">
    <property type="entry name" value="JDOMAIN"/>
</dbReference>
<dbReference type="PROSITE" id="PS50076">
    <property type="entry name" value="DNAJ_2"/>
    <property type="match status" value="1"/>
</dbReference>
<dbReference type="InterPro" id="IPR018253">
    <property type="entry name" value="DnaJ_domain_CS"/>
</dbReference>
<evidence type="ECO:0000313" key="4">
    <source>
        <dbReference type="Proteomes" id="UP001305779"/>
    </source>
</evidence>
<comment type="caution">
    <text evidence="3">The sequence shown here is derived from an EMBL/GenBank/DDBJ whole genome shotgun (WGS) entry which is preliminary data.</text>
</comment>
<dbReference type="SMART" id="SM00271">
    <property type="entry name" value="DnaJ"/>
    <property type="match status" value="1"/>
</dbReference>
<evidence type="ECO:0000256" key="1">
    <source>
        <dbReference type="SAM" id="MobiDB-lite"/>
    </source>
</evidence>
<protein>
    <recommendedName>
        <fullName evidence="2">J domain-containing protein</fullName>
    </recommendedName>
</protein>
<feature type="region of interest" description="Disordered" evidence="1">
    <location>
        <begin position="1"/>
        <end position="30"/>
    </location>
</feature>
<dbReference type="PROSITE" id="PS00636">
    <property type="entry name" value="DNAJ_1"/>
    <property type="match status" value="1"/>
</dbReference>
<dbReference type="InterPro" id="IPR036869">
    <property type="entry name" value="J_dom_sf"/>
</dbReference>
<feature type="region of interest" description="Disordered" evidence="1">
    <location>
        <begin position="274"/>
        <end position="305"/>
    </location>
</feature>
<evidence type="ECO:0000313" key="3">
    <source>
        <dbReference type="EMBL" id="KAK4495977.1"/>
    </source>
</evidence>
<feature type="compositionally biased region" description="Basic and acidic residues" evidence="1">
    <location>
        <begin position="396"/>
        <end position="407"/>
    </location>
</feature>
<keyword evidence="4" id="KW-1185">Reference proteome</keyword>
<dbReference type="CDD" id="cd06257">
    <property type="entry name" value="DnaJ"/>
    <property type="match status" value="1"/>
</dbReference>
<proteinExistence type="predicted"/>
<evidence type="ECO:0000259" key="2">
    <source>
        <dbReference type="PROSITE" id="PS50076"/>
    </source>
</evidence>
<dbReference type="EMBL" id="JAXOVC010000011">
    <property type="protein sequence ID" value="KAK4495977.1"/>
    <property type="molecule type" value="Genomic_DNA"/>
</dbReference>
<feature type="region of interest" description="Disordered" evidence="1">
    <location>
        <begin position="385"/>
        <end position="513"/>
    </location>
</feature>
<dbReference type="InterPro" id="IPR050817">
    <property type="entry name" value="DjlA_DnaK_co-chaperone"/>
</dbReference>
<sequence>MDDNNKYENSTHPTGQEEEHASKVDHYHAEKQARQQILSLLQEEWRKLKDEHNRLAIRSLRLLIDRMRLRKEQAEAAPKTRASSWMWLVGSASMRESVEREQEIEQSGREGQEVRKLQRELEAKMDVVRKQLEDEKAMLAKYEPPGSPRTTLGYEEIGRWRGGEVSEWKTPGEGERRSRSSGGYRKPVCGMIAMPPSEITDDYYAVFGLPQTASIEEIKDRYRLLTRQRHPDKNGGTPEATAAFQLLNNANETLRDAQKRDHYDKCIWPKVKRTNTTSSSSTAGATDGAVNGTEDSEAEDDIDEEEVQRQRLANLYQKLERLCTERSSVSEAMNKLKKEIEGLQQQNEGTERDLEYLHRQAAIRFREAKLDPRRKEFEKLAKDIGMVEEEIQTQSDRLDELEKETRARKAREKKAREEKGREEKAREEKAREEKAHEEKAREQKAEQERKEQEAREAARRAKEQEELKRAQEVAREAAEKERREREQAAKEAAEEAARKAKEAAENGAGKGNTAICNHKAFWEKVEGQHKCSECKKMWWRFVYQCPDCDKLACAECRGKLRGEGQRKGNWRT</sequence>
<dbReference type="PANTHER" id="PTHR24074">
    <property type="entry name" value="CO-CHAPERONE PROTEIN DJLA"/>
    <property type="match status" value="1"/>
</dbReference>
<feature type="compositionally biased region" description="Basic and acidic residues" evidence="1">
    <location>
        <begin position="414"/>
        <end position="504"/>
    </location>
</feature>
<accession>A0ABR0E3I2</accession>
<gene>
    <name evidence="3" type="ORF">PRZ48_013245</name>
</gene>
<feature type="compositionally biased region" description="Basic and acidic residues" evidence="1">
    <location>
        <begin position="15"/>
        <end position="30"/>
    </location>
</feature>
<name>A0ABR0E3I2_ZASCE</name>
<dbReference type="SUPFAM" id="SSF46565">
    <property type="entry name" value="Chaperone J-domain"/>
    <property type="match status" value="1"/>
</dbReference>
<dbReference type="InterPro" id="IPR001623">
    <property type="entry name" value="DnaJ_domain"/>
</dbReference>
<reference evidence="3 4" key="1">
    <citation type="journal article" date="2023" name="G3 (Bethesda)">
        <title>A chromosome-level genome assembly of Zasmidium syzygii isolated from banana leaves.</title>
        <authorList>
            <person name="van Westerhoven A.C."/>
            <person name="Mehrabi R."/>
            <person name="Talebi R."/>
            <person name="Steentjes M.B.F."/>
            <person name="Corcolon B."/>
            <person name="Chong P.A."/>
            <person name="Kema G.H.J."/>
            <person name="Seidl M.F."/>
        </authorList>
    </citation>
    <scope>NUCLEOTIDE SEQUENCE [LARGE SCALE GENOMIC DNA]</scope>
    <source>
        <strain evidence="3 4">P124</strain>
    </source>
</reference>
<dbReference type="Pfam" id="PF00226">
    <property type="entry name" value="DnaJ"/>
    <property type="match status" value="1"/>
</dbReference>
<feature type="domain" description="J" evidence="2">
    <location>
        <begin position="202"/>
        <end position="267"/>
    </location>
</feature>
<dbReference type="Proteomes" id="UP001305779">
    <property type="component" value="Unassembled WGS sequence"/>
</dbReference>
<organism evidence="3 4">
    <name type="scientific">Zasmidium cellare</name>
    <name type="common">Wine cellar mold</name>
    <name type="synonym">Racodium cellare</name>
    <dbReference type="NCBI Taxonomy" id="395010"/>
    <lineage>
        <taxon>Eukaryota</taxon>
        <taxon>Fungi</taxon>
        <taxon>Dikarya</taxon>
        <taxon>Ascomycota</taxon>
        <taxon>Pezizomycotina</taxon>
        <taxon>Dothideomycetes</taxon>
        <taxon>Dothideomycetidae</taxon>
        <taxon>Mycosphaerellales</taxon>
        <taxon>Mycosphaerellaceae</taxon>
        <taxon>Zasmidium</taxon>
    </lineage>
</organism>
<feature type="compositionally biased region" description="Acidic residues" evidence="1">
    <location>
        <begin position="294"/>
        <end position="305"/>
    </location>
</feature>
<dbReference type="Gene3D" id="1.10.287.110">
    <property type="entry name" value="DnaJ domain"/>
    <property type="match status" value="1"/>
</dbReference>